<keyword evidence="1" id="KW-1133">Transmembrane helix</keyword>
<feature type="transmembrane region" description="Helical" evidence="1">
    <location>
        <begin position="98"/>
        <end position="119"/>
    </location>
</feature>
<dbReference type="Proteomes" id="UP001597214">
    <property type="component" value="Unassembled WGS sequence"/>
</dbReference>
<reference evidence="3" key="1">
    <citation type="journal article" date="2019" name="Int. J. Syst. Evol. Microbiol.">
        <title>The Global Catalogue of Microorganisms (GCM) 10K type strain sequencing project: providing services to taxonomists for standard genome sequencing and annotation.</title>
        <authorList>
            <consortium name="The Broad Institute Genomics Platform"/>
            <consortium name="The Broad Institute Genome Sequencing Center for Infectious Disease"/>
            <person name="Wu L."/>
            <person name="Ma J."/>
        </authorList>
    </citation>
    <scope>NUCLEOTIDE SEQUENCE [LARGE SCALE GENOMIC DNA]</scope>
    <source>
        <strain evidence="3">CCUG 49339</strain>
    </source>
</reference>
<dbReference type="EMBL" id="JBHUEM010000055">
    <property type="protein sequence ID" value="MFD1739519.1"/>
    <property type="molecule type" value="Genomic_DNA"/>
</dbReference>
<organism evidence="2 3">
    <name type="scientific">Bacillus salitolerans</name>
    <dbReference type="NCBI Taxonomy" id="1437434"/>
    <lineage>
        <taxon>Bacteria</taxon>
        <taxon>Bacillati</taxon>
        <taxon>Bacillota</taxon>
        <taxon>Bacilli</taxon>
        <taxon>Bacillales</taxon>
        <taxon>Bacillaceae</taxon>
        <taxon>Bacillus</taxon>
    </lineage>
</organism>
<feature type="transmembrane region" description="Helical" evidence="1">
    <location>
        <begin position="131"/>
        <end position="151"/>
    </location>
</feature>
<sequence length="197" mass="21938">MRTIALWLCIIGGLLWGLKPLYDVLVLDRRINTGYLASDVTDYIKFLFPLFCLGGVFVLFSLYKKKVRASISILAVAVLFHGLFHFSEMYFPNSDIPFGLLFMFSGLVLLLIGAAFLVVQLRREKDIPRLLFRLAVVLFSITFLFCLLPFVSGVFTAELLTGLMVGFMLGIGITWSAIGIALLIIVKSDPSNLTTSI</sequence>
<keyword evidence="1" id="KW-0472">Membrane</keyword>
<evidence type="ECO:0008006" key="4">
    <source>
        <dbReference type="Google" id="ProtNLM"/>
    </source>
</evidence>
<feature type="transmembrane region" description="Helical" evidence="1">
    <location>
        <begin position="163"/>
        <end position="186"/>
    </location>
</feature>
<name>A0ABW4LWF5_9BACI</name>
<feature type="transmembrane region" description="Helical" evidence="1">
    <location>
        <begin position="44"/>
        <end position="62"/>
    </location>
</feature>
<evidence type="ECO:0000313" key="3">
    <source>
        <dbReference type="Proteomes" id="UP001597214"/>
    </source>
</evidence>
<protein>
    <recommendedName>
        <fullName evidence="4">DUF998 domain-containing protein</fullName>
    </recommendedName>
</protein>
<evidence type="ECO:0000256" key="1">
    <source>
        <dbReference type="SAM" id="Phobius"/>
    </source>
</evidence>
<comment type="caution">
    <text evidence="2">The sequence shown here is derived from an EMBL/GenBank/DDBJ whole genome shotgun (WGS) entry which is preliminary data.</text>
</comment>
<keyword evidence="1" id="KW-0812">Transmembrane</keyword>
<keyword evidence="3" id="KW-1185">Reference proteome</keyword>
<proteinExistence type="predicted"/>
<gene>
    <name evidence="2" type="ORF">ACFSCX_23845</name>
</gene>
<dbReference type="RefSeq" id="WP_377930760.1">
    <property type="nucleotide sequence ID" value="NZ_JBHUEM010000055.1"/>
</dbReference>
<evidence type="ECO:0000313" key="2">
    <source>
        <dbReference type="EMBL" id="MFD1739519.1"/>
    </source>
</evidence>
<feature type="transmembrane region" description="Helical" evidence="1">
    <location>
        <begin position="69"/>
        <end position="86"/>
    </location>
</feature>
<accession>A0ABW4LWF5</accession>